<dbReference type="Proteomes" id="UP000663970">
    <property type="component" value="Unassembled WGS sequence"/>
</dbReference>
<sequence>MANQKQKKKSPLVIVKEHFGTIPAKEAFERAFAPYFSQDKEHQKTS</sequence>
<dbReference type="RefSeq" id="WP_206935477.1">
    <property type="nucleotide sequence ID" value="NZ_JAEKJY010000005.1"/>
</dbReference>
<evidence type="ECO:0000313" key="1">
    <source>
        <dbReference type="EMBL" id="MBN8236860.1"/>
    </source>
</evidence>
<protein>
    <submittedName>
        <fullName evidence="1">Uncharacterized protein</fullName>
    </submittedName>
</protein>
<name>A0ABS3DZU3_9BACI</name>
<organism evidence="1 2">
    <name type="scientific">Halobacillus kuroshimensis</name>
    <dbReference type="NCBI Taxonomy" id="302481"/>
    <lineage>
        <taxon>Bacteria</taxon>
        <taxon>Bacillati</taxon>
        <taxon>Bacillota</taxon>
        <taxon>Bacilli</taxon>
        <taxon>Bacillales</taxon>
        <taxon>Bacillaceae</taxon>
        <taxon>Halobacillus</taxon>
    </lineage>
</organism>
<comment type="caution">
    <text evidence="1">The sequence shown here is derived from an EMBL/GenBank/DDBJ whole genome shotgun (WGS) entry which is preliminary data.</text>
</comment>
<accession>A0ABS3DZU3</accession>
<evidence type="ECO:0000313" key="2">
    <source>
        <dbReference type="Proteomes" id="UP000663970"/>
    </source>
</evidence>
<reference evidence="1 2" key="1">
    <citation type="submission" date="2020-12" db="EMBL/GenBank/DDBJ databases">
        <title>Oil enriched cultivation method for isolating marine PHA-producing bacteria.</title>
        <authorList>
            <person name="Zheng W."/>
            <person name="Yu S."/>
            <person name="Huang Y."/>
        </authorList>
    </citation>
    <scope>NUCLEOTIDE SEQUENCE [LARGE SCALE GENOMIC DNA]</scope>
    <source>
        <strain evidence="1 2">SY-2-6</strain>
    </source>
</reference>
<gene>
    <name evidence="1" type="ORF">JF544_16500</name>
</gene>
<keyword evidence="2" id="KW-1185">Reference proteome</keyword>
<dbReference type="EMBL" id="JAEKJY010000005">
    <property type="protein sequence ID" value="MBN8236860.1"/>
    <property type="molecule type" value="Genomic_DNA"/>
</dbReference>
<proteinExistence type="predicted"/>